<dbReference type="EMBL" id="LLZH01000121">
    <property type="protein sequence ID" value="KUL34530.1"/>
    <property type="molecule type" value="Genomic_DNA"/>
</dbReference>
<dbReference type="InterPro" id="IPR001647">
    <property type="entry name" value="HTH_TetR"/>
</dbReference>
<proteinExistence type="predicted"/>
<dbReference type="PROSITE" id="PS50977">
    <property type="entry name" value="HTH_TETR_2"/>
    <property type="match status" value="1"/>
</dbReference>
<dbReference type="GO" id="GO:0000976">
    <property type="term" value="F:transcription cis-regulatory region binding"/>
    <property type="evidence" value="ECO:0007669"/>
    <property type="project" value="TreeGrafter"/>
</dbReference>
<dbReference type="SUPFAM" id="SSF46689">
    <property type="entry name" value="Homeodomain-like"/>
    <property type="match status" value="1"/>
</dbReference>
<evidence type="ECO:0000256" key="1">
    <source>
        <dbReference type="ARBA" id="ARBA00023125"/>
    </source>
</evidence>
<evidence type="ECO:0000259" key="3">
    <source>
        <dbReference type="PROSITE" id="PS50977"/>
    </source>
</evidence>
<dbReference type="InterPro" id="IPR050109">
    <property type="entry name" value="HTH-type_TetR-like_transc_reg"/>
</dbReference>
<dbReference type="InterPro" id="IPR009057">
    <property type="entry name" value="Homeodomain-like_sf"/>
</dbReference>
<evidence type="ECO:0000313" key="5">
    <source>
        <dbReference type="Proteomes" id="UP000053244"/>
    </source>
</evidence>
<evidence type="ECO:0000313" key="4">
    <source>
        <dbReference type="EMBL" id="KUL34530.1"/>
    </source>
</evidence>
<name>A0A0X3UPY0_9ACTN</name>
<protein>
    <submittedName>
        <fullName evidence="4">TetR family transcriptional regulator</fullName>
    </submittedName>
</protein>
<dbReference type="Gene3D" id="1.10.10.60">
    <property type="entry name" value="Homeodomain-like"/>
    <property type="match status" value="1"/>
</dbReference>
<feature type="domain" description="HTH tetR-type" evidence="3">
    <location>
        <begin position="10"/>
        <end position="70"/>
    </location>
</feature>
<organism evidence="4 5">
    <name type="scientific">Actinoplanes awajinensis subsp. mycoplanecinus</name>
    <dbReference type="NCBI Taxonomy" id="135947"/>
    <lineage>
        <taxon>Bacteria</taxon>
        <taxon>Bacillati</taxon>
        <taxon>Actinomycetota</taxon>
        <taxon>Actinomycetes</taxon>
        <taxon>Micromonosporales</taxon>
        <taxon>Micromonosporaceae</taxon>
        <taxon>Actinoplanes</taxon>
    </lineage>
</organism>
<reference evidence="4 5" key="1">
    <citation type="submission" date="2015-10" db="EMBL/GenBank/DDBJ databases">
        <authorList>
            <person name="Gilbert D.G."/>
        </authorList>
    </citation>
    <scope>NUCLEOTIDE SEQUENCE [LARGE SCALE GENOMIC DNA]</scope>
    <source>
        <strain evidence="4 5">NRRL B-16712</strain>
    </source>
</reference>
<gene>
    <name evidence="4" type="ORF">ADL15_15765</name>
</gene>
<dbReference type="Pfam" id="PF00440">
    <property type="entry name" value="TetR_N"/>
    <property type="match status" value="1"/>
</dbReference>
<evidence type="ECO:0000256" key="2">
    <source>
        <dbReference type="PROSITE-ProRule" id="PRU00335"/>
    </source>
</evidence>
<sequence>MANLRAAQKEMTRKLLLSAALQLFQSKGYASTTVDDIASTAGTTRVTFYAYFKSRSDLVRALIDELNDLLGRSVSAPVLVDVVAAGTYQAMAGWLHHRSSSWELFRPHLSAISEAATVEPELRGLVVGWFEEVIAEIKHGLDRAGRFVPEVRHSRAVLAFVQLDHLGRHWTEGRSEASREQVVTVLAESWFTLLGERP</sequence>
<keyword evidence="1 2" id="KW-0238">DNA-binding</keyword>
<dbReference type="Proteomes" id="UP000053244">
    <property type="component" value="Unassembled WGS sequence"/>
</dbReference>
<dbReference type="AlphaFoldDB" id="A0A0X3UPY0"/>
<dbReference type="PANTHER" id="PTHR30055:SF226">
    <property type="entry name" value="HTH-TYPE TRANSCRIPTIONAL REGULATOR PKSA"/>
    <property type="match status" value="1"/>
</dbReference>
<keyword evidence="5" id="KW-1185">Reference proteome</keyword>
<dbReference type="PANTHER" id="PTHR30055">
    <property type="entry name" value="HTH-TYPE TRANSCRIPTIONAL REGULATOR RUTR"/>
    <property type="match status" value="1"/>
</dbReference>
<dbReference type="RefSeq" id="WP_067690617.1">
    <property type="nucleotide sequence ID" value="NZ_LLZH01000121.1"/>
</dbReference>
<comment type="caution">
    <text evidence="4">The sequence shown here is derived from an EMBL/GenBank/DDBJ whole genome shotgun (WGS) entry which is preliminary data.</text>
</comment>
<dbReference type="PRINTS" id="PR00455">
    <property type="entry name" value="HTHTETR"/>
</dbReference>
<dbReference type="GO" id="GO:0003700">
    <property type="term" value="F:DNA-binding transcription factor activity"/>
    <property type="evidence" value="ECO:0007669"/>
    <property type="project" value="TreeGrafter"/>
</dbReference>
<feature type="DNA-binding region" description="H-T-H motif" evidence="2">
    <location>
        <begin position="33"/>
        <end position="52"/>
    </location>
</feature>
<accession>A0A0X3UPY0</accession>
<dbReference type="OrthoDB" id="116659at2"/>
<dbReference type="Gene3D" id="1.10.357.10">
    <property type="entry name" value="Tetracycline Repressor, domain 2"/>
    <property type="match status" value="1"/>
</dbReference>